<evidence type="ECO:0000313" key="9">
    <source>
        <dbReference type="Proteomes" id="UP000696485"/>
    </source>
</evidence>
<dbReference type="EMBL" id="JAAAUY010001031">
    <property type="protein sequence ID" value="KAF9324770.1"/>
    <property type="molecule type" value="Genomic_DNA"/>
</dbReference>
<feature type="transmembrane region" description="Helical" evidence="6">
    <location>
        <begin position="300"/>
        <end position="318"/>
    </location>
</feature>
<keyword evidence="4 6" id="KW-0472">Membrane</keyword>
<feature type="domain" description="Nodulin-like" evidence="7">
    <location>
        <begin position="9"/>
        <end position="126"/>
    </location>
</feature>
<dbReference type="AlphaFoldDB" id="A0A9P5SEF0"/>
<evidence type="ECO:0000313" key="8">
    <source>
        <dbReference type="EMBL" id="KAF9324770.1"/>
    </source>
</evidence>
<organism evidence="8 9">
    <name type="scientific">Podila minutissima</name>
    <dbReference type="NCBI Taxonomy" id="64525"/>
    <lineage>
        <taxon>Eukaryota</taxon>
        <taxon>Fungi</taxon>
        <taxon>Fungi incertae sedis</taxon>
        <taxon>Mucoromycota</taxon>
        <taxon>Mortierellomycotina</taxon>
        <taxon>Mortierellomycetes</taxon>
        <taxon>Mortierellales</taxon>
        <taxon>Mortierellaceae</taxon>
        <taxon>Podila</taxon>
    </lineage>
</organism>
<keyword evidence="2 6" id="KW-0812">Transmembrane</keyword>
<feature type="transmembrane region" description="Helical" evidence="6">
    <location>
        <begin position="71"/>
        <end position="91"/>
    </location>
</feature>
<keyword evidence="9" id="KW-1185">Reference proteome</keyword>
<feature type="transmembrane region" description="Helical" evidence="6">
    <location>
        <begin position="5"/>
        <end position="24"/>
    </location>
</feature>
<evidence type="ECO:0000259" key="7">
    <source>
        <dbReference type="Pfam" id="PF06813"/>
    </source>
</evidence>
<dbReference type="PANTHER" id="PTHR21576">
    <property type="entry name" value="UNCHARACTERIZED NODULIN-LIKE PROTEIN"/>
    <property type="match status" value="1"/>
</dbReference>
<dbReference type="PANTHER" id="PTHR21576:SF158">
    <property type="entry name" value="RIBOSOMAL RNA-PROCESSING PROTEIN 12-LIKE CONSERVED DOMAIN-CONTAINING PROTEIN"/>
    <property type="match status" value="1"/>
</dbReference>
<reference evidence="8" key="1">
    <citation type="journal article" date="2020" name="Fungal Divers.">
        <title>Resolving the Mortierellaceae phylogeny through synthesis of multi-gene phylogenetics and phylogenomics.</title>
        <authorList>
            <person name="Vandepol N."/>
            <person name="Liber J."/>
            <person name="Desiro A."/>
            <person name="Na H."/>
            <person name="Kennedy M."/>
            <person name="Barry K."/>
            <person name="Grigoriev I.V."/>
            <person name="Miller A.N."/>
            <person name="O'Donnell K."/>
            <person name="Stajich J.E."/>
            <person name="Bonito G."/>
        </authorList>
    </citation>
    <scope>NUCLEOTIDE SEQUENCE</scope>
    <source>
        <strain evidence="8">NVP1</strain>
    </source>
</reference>
<sequence>MYISFLDSVGLLAAGLLMMGYAGLSLTYSGVFYSFGFFTAFLFLIFVGMGSQAGYMTSVSTNAHNFQSSRGLAMGVPIACFGLSALLFAQISNQFYKDDTQAFLLLVAKAIGGTVLVSVLFLTVFPTELIDGPLDHEALGPASIGVGTGIGNVPISHTAGEHVHASPEEADEHRRRTQERERLLHPIPGSPSSISATPQPPLRGFRLFRTSRVAQLLMLSVLLLAGPSLMYVTNAGSIIRSIYRDHMDDPSIPPTEEEKIRLQQLQNFHVSLISLCSCLGRISVGLLSDLGKRGAGRWWGANRVAFLLYAGVCVWLGQTFGSTVKVIDDLTKVSTLVGLGYGSVFGVAPTIVSEWFGVHSFGLNW</sequence>
<evidence type="ECO:0000256" key="2">
    <source>
        <dbReference type="ARBA" id="ARBA00022692"/>
    </source>
</evidence>
<dbReference type="SUPFAM" id="SSF103473">
    <property type="entry name" value="MFS general substrate transporter"/>
    <property type="match status" value="1"/>
</dbReference>
<feature type="transmembrane region" description="Helical" evidence="6">
    <location>
        <begin position="103"/>
        <end position="125"/>
    </location>
</feature>
<protein>
    <recommendedName>
        <fullName evidence="7">Nodulin-like domain-containing protein</fullName>
    </recommendedName>
</protein>
<dbReference type="Pfam" id="PF06813">
    <property type="entry name" value="Nodulin-like"/>
    <property type="match status" value="1"/>
</dbReference>
<feature type="transmembrane region" description="Helical" evidence="6">
    <location>
        <begin position="213"/>
        <end position="232"/>
    </location>
</feature>
<proteinExistence type="predicted"/>
<dbReference type="Gene3D" id="1.20.1250.20">
    <property type="entry name" value="MFS general substrate transporter like domains"/>
    <property type="match status" value="1"/>
</dbReference>
<evidence type="ECO:0000256" key="6">
    <source>
        <dbReference type="SAM" id="Phobius"/>
    </source>
</evidence>
<feature type="transmembrane region" description="Helical" evidence="6">
    <location>
        <begin position="338"/>
        <end position="358"/>
    </location>
</feature>
<comment type="caution">
    <text evidence="8">The sequence shown here is derived from an EMBL/GenBank/DDBJ whole genome shotgun (WGS) entry which is preliminary data.</text>
</comment>
<dbReference type="Proteomes" id="UP000696485">
    <property type="component" value="Unassembled WGS sequence"/>
</dbReference>
<gene>
    <name evidence="8" type="ORF">BG006_000255</name>
</gene>
<evidence type="ECO:0000256" key="1">
    <source>
        <dbReference type="ARBA" id="ARBA00004141"/>
    </source>
</evidence>
<comment type="subcellular location">
    <subcellularLocation>
        <location evidence="1">Membrane</location>
        <topology evidence="1">Multi-pass membrane protein</topology>
    </subcellularLocation>
</comment>
<evidence type="ECO:0000256" key="3">
    <source>
        <dbReference type="ARBA" id="ARBA00022989"/>
    </source>
</evidence>
<keyword evidence="3 6" id="KW-1133">Transmembrane helix</keyword>
<feature type="region of interest" description="Disordered" evidence="5">
    <location>
        <begin position="160"/>
        <end position="179"/>
    </location>
</feature>
<dbReference type="InterPro" id="IPR010658">
    <property type="entry name" value="Nodulin-like"/>
</dbReference>
<name>A0A9P5SEF0_9FUNG</name>
<evidence type="ECO:0000256" key="4">
    <source>
        <dbReference type="ARBA" id="ARBA00023136"/>
    </source>
</evidence>
<accession>A0A9P5SEF0</accession>
<feature type="transmembrane region" description="Helical" evidence="6">
    <location>
        <begin position="30"/>
        <end position="50"/>
    </location>
</feature>
<dbReference type="GO" id="GO:0016020">
    <property type="term" value="C:membrane"/>
    <property type="evidence" value="ECO:0007669"/>
    <property type="project" value="UniProtKB-SubCell"/>
</dbReference>
<evidence type="ECO:0000256" key="5">
    <source>
        <dbReference type="SAM" id="MobiDB-lite"/>
    </source>
</evidence>
<dbReference type="InterPro" id="IPR036259">
    <property type="entry name" value="MFS_trans_sf"/>
</dbReference>